<proteinExistence type="predicted"/>
<sequence length="99" mass="11488">MNLLENGSKNYHEAKKKIIGEDIKTVQFGWPIGMPLVRKVDVNLWEVRSKIDNRISRVIFTVYGEFIVLIHGFIKKSQKIPIKDLKLAKKRLSNLRGNL</sequence>
<accession>A0A1E3XDT8</accession>
<dbReference type="Proteomes" id="UP000094056">
    <property type="component" value="Unassembled WGS sequence"/>
</dbReference>
<comment type="caution">
    <text evidence="1">The sequence shown here is derived from an EMBL/GenBank/DDBJ whole genome shotgun (WGS) entry which is preliminary data.</text>
</comment>
<dbReference type="AlphaFoldDB" id="A0A1E3XDT8"/>
<dbReference type="EMBL" id="MAYW01000019">
    <property type="protein sequence ID" value="ODS33811.1"/>
    <property type="molecule type" value="Genomic_DNA"/>
</dbReference>
<protein>
    <recommendedName>
        <fullName evidence="3">Phage-related protein</fullName>
    </recommendedName>
</protein>
<gene>
    <name evidence="1" type="ORF">SCARUB_01070</name>
</gene>
<evidence type="ECO:0000313" key="2">
    <source>
        <dbReference type="Proteomes" id="UP000094056"/>
    </source>
</evidence>
<evidence type="ECO:0000313" key="1">
    <source>
        <dbReference type="EMBL" id="ODS33811.1"/>
    </source>
</evidence>
<dbReference type="InterPro" id="IPR009241">
    <property type="entry name" value="HigB-like"/>
</dbReference>
<dbReference type="Pfam" id="PF05973">
    <property type="entry name" value="Gp49"/>
    <property type="match status" value="1"/>
</dbReference>
<reference evidence="1 2" key="1">
    <citation type="submission" date="2016-07" db="EMBL/GenBank/DDBJ databases">
        <title>Draft genome of Scalindua rubra, obtained from a brine-seawater interface in the Red Sea, sheds light on salt adaptation in anammox bacteria.</title>
        <authorList>
            <person name="Speth D.R."/>
            <person name="Lagkouvardos I."/>
            <person name="Wang Y."/>
            <person name="Qian P.-Y."/>
            <person name="Dutilh B.E."/>
            <person name="Jetten M.S."/>
        </authorList>
    </citation>
    <scope>NUCLEOTIDE SEQUENCE [LARGE SCALE GENOMIC DNA]</scope>
    <source>
        <strain evidence="1">BSI-1</strain>
    </source>
</reference>
<evidence type="ECO:0008006" key="3">
    <source>
        <dbReference type="Google" id="ProtNLM"/>
    </source>
</evidence>
<name>A0A1E3XDT8_9BACT</name>
<organism evidence="1 2">
    <name type="scientific">Candidatus Scalindua rubra</name>
    <dbReference type="NCBI Taxonomy" id="1872076"/>
    <lineage>
        <taxon>Bacteria</taxon>
        <taxon>Pseudomonadati</taxon>
        <taxon>Planctomycetota</taxon>
        <taxon>Candidatus Brocadiia</taxon>
        <taxon>Candidatus Brocadiales</taxon>
        <taxon>Candidatus Scalinduaceae</taxon>
        <taxon>Candidatus Scalindua</taxon>
    </lineage>
</organism>